<keyword evidence="6" id="KW-0234">DNA repair</keyword>
<keyword evidence="13" id="KW-1185">Reference proteome</keyword>
<dbReference type="EC" id="4.2.99.18" evidence="2"/>
<dbReference type="InterPro" id="IPR015886">
    <property type="entry name" value="H2TH_FPG"/>
</dbReference>
<evidence type="ECO:0000256" key="7">
    <source>
        <dbReference type="ARBA" id="ARBA00023239"/>
    </source>
</evidence>
<dbReference type="InterPro" id="IPR010979">
    <property type="entry name" value="Ribosomal_uS13-like_H2TH"/>
</dbReference>
<evidence type="ECO:0000256" key="2">
    <source>
        <dbReference type="ARBA" id="ARBA00012720"/>
    </source>
</evidence>
<accession>A0A917PHZ6</accession>
<dbReference type="CDD" id="cd08971">
    <property type="entry name" value="AcNei2_N"/>
    <property type="match status" value="1"/>
</dbReference>
<keyword evidence="4" id="KW-0378">Hydrolase</keyword>
<dbReference type="Pfam" id="PF00535">
    <property type="entry name" value="Glycos_transf_2"/>
    <property type="match status" value="1"/>
</dbReference>
<evidence type="ECO:0000256" key="8">
    <source>
        <dbReference type="ARBA" id="ARBA00023268"/>
    </source>
</evidence>
<dbReference type="SUPFAM" id="SSF53448">
    <property type="entry name" value="Nucleotide-diphospho-sugar transferases"/>
    <property type="match status" value="1"/>
</dbReference>
<evidence type="ECO:0000256" key="6">
    <source>
        <dbReference type="ARBA" id="ARBA00023204"/>
    </source>
</evidence>
<evidence type="ECO:0000313" key="13">
    <source>
        <dbReference type="Proteomes" id="UP000636956"/>
    </source>
</evidence>
<dbReference type="Gene3D" id="3.20.190.10">
    <property type="entry name" value="MutM-like, N-terminal"/>
    <property type="match status" value="1"/>
</dbReference>
<keyword evidence="5" id="KW-0238">DNA-binding</keyword>
<dbReference type="Proteomes" id="UP000636956">
    <property type="component" value="Unassembled WGS sequence"/>
</dbReference>
<dbReference type="PANTHER" id="PTHR42697:SF1">
    <property type="entry name" value="ENDONUCLEASE 8"/>
    <property type="match status" value="1"/>
</dbReference>
<keyword evidence="8" id="KW-0511">Multifunctional enzyme</keyword>
<name>A0A917PHZ6_9MICO</name>
<comment type="similarity">
    <text evidence="1">Belongs to the FPG family.</text>
</comment>
<dbReference type="GO" id="GO:0000703">
    <property type="term" value="F:oxidized pyrimidine nucleobase lesion DNA N-glycosylase activity"/>
    <property type="evidence" value="ECO:0007669"/>
    <property type="project" value="TreeGrafter"/>
</dbReference>
<evidence type="ECO:0000259" key="11">
    <source>
        <dbReference type="PROSITE" id="PS51068"/>
    </source>
</evidence>
<dbReference type="GO" id="GO:0006284">
    <property type="term" value="P:base-excision repair"/>
    <property type="evidence" value="ECO:0007669"/>
    <property type="project" value="InterPro"/>
</dbReference>
<dbReference type="PANTHER" id="PTHR42697">
    <property type="entry name" value="ENDONUCLEASE 8"/>
    <property type="match status" value="1"/>
</dbReference>
<keyword evidence="7" id="KW-0456">Lyase</keyword>
<feature type="domain" description="Formamidopyrimidine-DNA glycosylase catalytic" evidence="11">
    <location>
        <begin position="2"/>
        <end position="101"/>
    </location>
</feature>
<dbReference type="GO" id="GO:0140078">
    <property type="term" value="F:class I DNA-(apurinic or apyrimidinic site) endonuclease activity"/>
    <property type="evidence" value="ECO:0007669"/>
    <property type="project" value="UniProtKB-EC"/>
</dbReference>
<dbReference type="GO" id="GO:0008270">
    <property type="term" value="F:zinc ion binding"/>
    <property type="evidence" value="ECO:0007669"/>
    <property type="project" value="InterPro"/>
</dbReference>
<feature type="compositionally biased region" description="Low complexity" evidence="10">
    <location>
        <begin position="211"/>
        <end position="237"/>
    </location>
</feature>
<keyword evidence="3" id="KW-0227">DNA damage</keyword>
<dbReference type="InterPro" id="IPR044090">
    <property type="entry name" value="Nei2_N"/>
</dbReference>
<keyword evidence="9" id="KW-0326">Glycosidase</keyword>
<dbReference type="Gene3D" id="1.10.8.50">
    <property type="match status" value="1"/>
</dbReference>
<evidence type="ECO:0000256" key="5">
    <source>
        <dbReference type="ARBA" id="ARBA00023125"/>
    </source>
</evidence>
<proteinExistence type="inferred from homology"/>
<gene>
    <name evidence="12" type="ORF">GCM10011372_16300</name>
</gene>
<dbReference type="CDD" id="cd00761">
    <property type="entry name" value="Glyco_tranf_GTA_type"/>
    <property type="match status" value="1"/>
</dbReference>
<evidence type="ECO:0000256" key="3">
    <source>
        <dbReference type="ARBA" id="ARBA00022763"/>
    </source>
</evidence>
<dbReference type="SUPFAM" id="SSF81624">
    <property type="entry name" value="N-terminal domain of MutM-like DNA repair proteins"/>
    <property type="match status" value="1"/>
</dbReference>
<dbReference type="GO" id="GO:0003684">
    <property type="term" value="F:damaged DNA binding"/>
    <property type="evidence" value="ECO:0007669"/>
    <property type="project" value="InterPro"/>
</dbReference>
<dbReference type="InterPro" id="IPR001173">
    <property type="entry name" value="Glyco_trans_2-like"/>
</dbReference>
<feature type="compositionally biased region" description="Polar residues" evidence="10">
    <location>
        <begin position="238"/>
        <end position="248"/>
    </location>
</feature>
<dbReference type="InterPro" id="IPR029044">
    <property type="entry name" value="Nucleotide-diphossugar_trans"/>
</dbReference>
<dbReference type="SMART" id="SM00898">
    <property type="entry name" value="Fapy_DNA_glyco"/>
    <property type="match status" value="1"/>
</dbReference>
<dbReference type="Pfam" id="PF01149">
    <property type="entry name" value="Fapy_DNA_glyco"/>
    <property type="match status" value="1"/>
</dbReference>
<dbReference type="SMART" id="SM01232">
    <property type="entry name" value="H2TH"/>
    <property type="match status" value="1"/>
</dbReference>
<comment type="caution">
    <text evidence="12">The sequence shown here is derived from an EMBL/GenBank/DDBJ whole genome shotgun (WGS) entry which is preliminary data.</text>
</comment>
<evidence type="ECO:0000256" key="4">
    <source>
        <dbReference type="ARBA" id="ARBA00022801"/>
    </source>
</evidence>
<dbReference type="SUPFAM" id="SSF46946">
    <property type="entry name" value="S13-like H2TH domain"/>
    <property type="match status" value="1"/>
</dbReference>
<dbReference type="AlphaFoldDB" id="A0A917PHZ6"/>
<evidence type="ECO:0000256" key="10">
    <source>
        <dbReference type="SAM" id="MobiDB-lite"/>
    </source>
</evidence>
<dbReference type="InterPro" id="IPR012319">
    <property type="entry name" value="FPG_cat"/>
</dbReference>
<dbReference type="EMBL" id="BMMD01000007">
    <property type="protein sequence ID" value="GGJ78732.1"/>
    <property type="molecule type" value="Genomic_DNA"/>
</dbReference>
<dbReference type="Gene3D" id="3.90.550.10">
    <property type="entry name" value="Spore Coat Polysaccharide Biosynthesis Protein SpsA, Chain A"/>
    <property type="match status" value="1"/>
</dbReference>
<sequence length="518" mass="56103">MPEGDTVHQTARRLDHALSGQIVMRSDFRVPAFATVDLAGETVHSVAARGKHLLVRIGDRVVHSHLKMEGEWRVFRPGERWRRPAHQSRVVLETSDAVAVGFDLGVLEVFPAAEEHDRMACLGPDLLGPDWDADEAVRRIAASPDVPIAVALGDQRNLAGLGNVYVNELCFLRGLLPTRPVFDVELPCSSTSRAGSSVPIATASPARRRASTVAASASGSTPAAASRAGGAARASSTDVSAATNSSCARPSGARTASGDRRGRILAPMSLKISVVVPSYNDAVMLEQCLDALGKQTRPADEIVVVDNRSTDATVDVARAAGARVVSESLRGIPGATAAGFDAALGDVLGRLDADTIPPADWVERVERAFTDDPHLDALSGPGRFYGGTAFIRWYAEHVHMPMYYHFVAWVLGHDVLYGSNLAIRASAWRVLREHVHRERADVADDLDLTINLQPGMRVRFDPTLDVPVSARPFKSWARNNAAVRMARDTALINRREMPFLERRRAWVASRRVDGNAPR</sequence>
<dbReference type="PROSITE" id="PS51068">
    <property type="entry name" value="FPG_CAT"/>
    <property type="match status" value="1"/>
</dbReference>
<evidence type="ECO:0000256" key="1">
    <source>
        <dbReference type="ARBA" id="ARBA00009409"/>
    </source>
</evidence>
<dbReference type="InterPro" id="IPR035937">
    <property type="entry name" value="FPG_N"/>
</dbReference>
<reference evidence="12" key="1">
    <citation type="journal article" date="2014" name="Int. J. Syst. Evol. Microbiol.">
        <title>Complete genome sequence of Corynebacterium casei LMG S-19264T (=DSM 44701T), isolated from a smear-ripened cheese.</title>
        <authorList>
            <consortium name="US DOE Joint Genome Institute (JGI-PGF)"/>
            <person name="Walter F."/>
            <person name="Albersmeier A."/>
            <person name="Kalinowski J."/>
            <person name="Ruckert C."/>
        </authorList>
    </citation>
    <scope>NUCLEOTIDE SEQUENCE</scope>
    <source>
        <strain evidence="12">CGMCC 1.8984</strain>
    </source>
</reference>
<evidence type="ECO:0000256" key="9">
    <source>
        <dbReference type="ARBA" id="ARBA00023295"/>
    </source>
</evidence>
<protein>
    <recommendedName>
        <fullName evidence="2">DNA-(apurinic or apyrimidinic site) lyase</fullName>
        <ecNumber evidence="2">4.2.99.18</ecNumber>
    </recommendedName>
</protein>
<organism evidence="12 13">
    <name type="scientific">Agromyces bauzanensis</name>
    <dbReference type="NCBI Taxonomy" id="1308924"/>
    <lineage>
        <taxon>Bacteria</taxon>
        <taxon>Bacillati</taxon>
        <taxon>Actinomycetota</taxon>
        <taxon>Actinomycetes</taxon>
        <taxon>Micrococcales</taxon>
        <taxon>Microbacteriaceae</taxon>
        <taxon>Agromyces</taxon>
    </lineage>
</organism>
<evidence type="ECO:0000313" key="12">
    <source>
        <dbReference type="EMBL" id="GGJ78732.1"/>
    </source>
</evidence>
<feature type="region of interest" description="Disordered" evidence="10">
    <location>
        <begin position="211"/>
        <end position="260"/>
    </location>
</feature>
<reference evidence="12" key="2">
    <citation type="submission" date="2020-09" db="EMBL/GenBank/DDBJ databases">
        <authorList>
            <person name="Sun Q."/>
            <person name="Zhou Y."/>
        </authorList>
    </citation>
    <scope>NUCLEOTIDE SEQUENCE</scope>
    <source>
        <strain evidence="12">CGMCC 1.8984</strain>
    </source>
</reference>